<proteinExistence type="predicted"/>
<dbReference type="RefSeq" id="WP_065941009.1">
    <property type="nucleotide sequence ID" value="NZ_QRBA01000012.1"/>
</dbReference>
<sequence length="196" mass="19712">MEVFLGTVQMFAFNYAPQGWAYCNGQLVSIAQNSALFALLGTVYGGDGQNTFALPNLQGRAPIHMGNGGGLTPRVIGEVGGTEKSSILSGNLPTQLIPTTGLTVTTTINLANEPSAAATTPTSTNAYIGASSTGGPGSAAIYSDKPGSAPVALKGASSTLGGNLTVPGGNQPLPTMAPYLALNFSIALTGIFPPRP</sequence>
<name>A0A7Z6MU70_PSEFL</name>
<dbReference type="EMBL" id="QRBA01000012">
    <property type="protein sequence ID" value="RDS89050.1"/>
    <property type="molecule type" value="Genomic_DNA"/>
</dbReference>
<evidence type="ECO:0000313" key="2">
    <source>
        <dbReference type="EMBL" id="RDS89050.1"/>
    </source>
</evidence>
<gene>
    <name evidence="2" type="ORF">DL347_20875</name>
</gene>
<dbReference type="Proteomes" id="UP000255541">
    <property type="component" value="Unassembled WGS sequence"/>
</dbReference>
<feature type="domain" description="Phage tail collar" evidence="1">
    <location>
        <begin position="6"/>
        <end position="62"/>
    </location>
</feature>
<dbReference type="Pfam" id="PF07484">
    <property type="entry name" value="Collar"/>
    <property type="match status" value="1"/>
</dbReference>
<protein>
    <submittedName>
        <fullName evidence="2">Phage tail protein</fullName>
    </submittedName>
</protein>
<dbReference type="SUPFAM" id="SSF88874">
    <property type="entry name" value="Receptor-binding domain of short tail fibre protein gp12"/>
    <property type="match status" value="1"/>
</dbReference>
<comment type="caution">
    <text evidence="2">The sequence shown here is derived from an EMBL/GenBank/DDBJ whole genome shotgun (WGS) entry which is preliminary data.</text>
</comment>
<dbReference type="AlphaFoldDB" id="A0A7Z6MU70"/>
<reference evidence="2 3" key="1">
    <citation type="submission" date="2018-07" db="EMBL/GenBank/DDBJ databases">
        <title>Draft Genome Sequence of Pseudomonas fluorescens AHK-1 associated with canker disease of kiwifruit.</title>
        <authorList>
            <person name="Wu Z."/>
        </authorList>
    </citation>
    <scope>NUCLEOTIDE SEQUENCE [LARGE SCALE GENOMIC DNA]</scope>
    <source>
        <strain evidence="2 3">AHK-1</strain>
    </source>
</reference>
<dbReference type="InterPro" id="IPR037053">
    <property type="entry name" value="Phage_tail_collar_dom_sf"/>
</dbReference>
<dbReference type="Gene3D" id="3.90.1340.10">
    <property type="entry name" value="Phage tail collar domain"/>
    <property type="match status" value="1"/>
</dbReference>
<dbReference type="InterPro" id="IPR011083">
    <property type="entry name" value="Phage_tail_collar_dom"/>
</dbReference>
<accession>A0A7Z6MU70</accession>
<organism evidence="2 3">
    <name type="scientific">Pseudomonas fluorescens</name>
    <dbReference type="NCBI Taxonomy" id="294"/>
    <lineage>
        <taxon>Bacteria</taxon>
        <taxon>Pseudomonadati</taxon>
        <taxon>Pseudomonadota</taxon>
        <taxon>Gammaproteobacteria</taxon>
        <taxon>Pseudomonadales</taxon>
        <taxon>Pseudomonadaceae</taxon>
        <taxon>Pseudomonas</taxon>
    </lineage>
</organism>
<evidence type="ECO:0000259" key="1">
    <source>
        <dbReference type="Pfam" id="PF07484"/>
    </source>
</evidence>
<evidence type="ECO:0000313" key="3">
    <source>
        <dbReference type="Proteomes" id="UP000255541"/>
    </source>
</evidence>